<keyword evidence="3" id="KW-1185">Reference proteome</keyword>
<sequence>MQLTTIIQRQQAGHRAEAAMRGADGSRLLSEGSLKLKYVVTLGLLTACLAATQLVQASDATTAGGGSAEEVFGVTRMHLTESLDDTALETIRGRYVDVRMLGEGGEDSVILWDERPGRGTGNDGNGTGRSLSTGLGNQQSTTVTTRRGQ</sequence>
<accession>A0A1H7M3A7</accession>
<evidence type="ECO:0000256" key="1">
    <source>
        <dbReference type="SAM" id="MobiDB-lite"/>
    </source>
</evidence>
<name>A0A1H7M3A7_9GAMM</name>
<dbReference type="RefSeq" id="WP_089711775.1">
    <property type="nucleotide sequence ID" value="NZ_FOBC01000006.1"/>
</dbReference>
<proteinExistence type="predicted"/>
<evidence type="ECO:0000313" key="2">
    <source>
        <dbReference type="EMBL" id="SEL05077.1"/>
    </source>
</evidence>
<evidence type="ECO:0000313" key="3">
    <source>
        <dbReference type="Proteomes" id="UP000198807"/>
    </source>
</evidence>
<feature type="compositionally biased region" description="Polar residues" evidence="1">
    <location>
        <begin position="130"/>
        <end position="149"/>
    </location>
</feature>
<dbReference type="AlphaFoldDB" id="A0A1H7M3A7"/>
<dbReference type="STRING" id="650850.SAMN04488129_106113"/>
<reference evidence="3" key="1">
    <citation type="submission" date="2016-10" db="EMBL/GenBank/DDBJ databases">
        <authorList>
            <person name="Varghese N."/>
            <person name="Submissions S."/>
        </authorList>
    </citation>
    <scope>NUCLEOTIDE SEQUENCE [LARGE SCALE GENOMIC DNA]</scope>
    <source>
        <strain evidence="3">CGMCC 1.9150</strain>
    </source>
</reference>
<gene>
    <name evidence="2" type="ORF">SAMN04488129_106113</name>
</gene>
<protein>
    <submittedName>
        <fullName evidence="2">Uncharacterized protein</fullName>
    </submittedName>
</protein>
<feature type="region of interest" description="Disordered" evidence="1">
    <location>
        <begin position="111"/>
        <end position="149"/>
    </location>
</feature>
<organism evidence="2 3">
    <name type="scientific">Halomonas daqiaonensis</name>
    <dbReference type="NCBI Taxonomy" id="650850"/>
    <lineage>
        <taxon>Bacteria</taxon>
        <taxon>Pseudomonadati</taxon>
        <taxon>Pseudomonadota</taxon>
        <taxon>Gammaproteobacteria</taxon>
        <taxon>Oceanospirillales</taxon>
        <taxon>Halomonadaceae</taxon>
        <taxon>Halomonas</taxon>
    </lineage>
</organism>
<dbReference type="Proteomes" id="UP000198807">
    <property type="component" value="Unassembled WGS sequence"/>
</dbReference>
<feature type="compositionally biased region" description="Gly residues" evidence="1">
    <location>
        <begin position="118"/>
        <end position="127"/>
    </location>
</feature>
<dbReference type="EMBL" id="FOBC01000006">
    <property type="protein sequence ID" value="SEL05077.1"/>
    <property type="molecule type" value="Genomic_DNA"/>
</dbReference>
<dbReference type="OrthoDB" id="6170562at2"/>